<feature type="transmembrane region" description="Helical" evidence="6">
    <location>
        <begin position="12"/>
        <end position="33"/>
    </location>
</feature>
<keyword evidence="5 6" id="KW-0472">Membrane</keyword>
<dbReference type="InterPro" id="IPR019264">
    <property type="entry name" value="DUF2179"/>
</dbReference>
<organism evidence="8 9">
    <name type="scientific">Clostridium frigoris</name>
    <dbReference type="NCBI Taxonomy" id="205327"/>
    <lineage>
        <taxon>Bacteria</taxon>
        <taxon>Bacillati</taxon>
        <taxon>Bacillota</taxon>
        <taxon>Clostridia</taxon>
        <taxon>Eubacteriales</taxon>
        <taxon>Clostridiaceae</taxon>
        <taxon>Clostridium</taxon>
    </lineage>
</organism>
<evidence type="ECO:0000313" key="9">
    <source>
        <dbReference type="Proteomes" id="UP000776252"/>
    </source>
</evidence>
<evidence type="ECO:0000256" key="2">
    <source>
        <dbReference type="ARBA" id="ARBA00022475"/>
    </source>
</evidence>
<keyword evidence="9" id="KW-1185">Reference proteome</keyword>
<protein>
    <submittedName>
        <fullName evidence="8">YitT family protein</fullName>
    </submittedName>
</protein>
<evidence type="ECO:0000256" key="3">
    <source>
        <dbReference type="ARBA" id="ARBA00022692"/>
    </source>
</evidence>
<dbReference type="CDD" id="cd16380">
    <property type="entry name" value="YitT_C"/>
    <property type="match status" value="1"/>
</dbReference>
<feature type="domain" description="DUF2179" evidence="7">
    <location>
        <begin position="226"/>
        <end position="280"/>
    </location>
</feature>
<feature type="transmembrane region" description="Helical" evidence="6">
    <location>
        <begin position="80"/>
        <end position="104"/>
    </location>
</feature>
<proteinExistence type="predicted"/>
<evidence type="ECO:0000259" key="7">
    <source>
        <dbReference type="Pfam" id="PF10035"/>
    </source>
</evidence>
<comment type="subcellular location">
    <subcellularLocation>
        <location evidence="1">Cell membrane</location>
        <topology evidence="1">Multi-pass membrane protein</topology>
    </subcellularLocation>
</comment>
<evidence type="ECO:0000256" key="1">
    <source>
        <dbReference type="ARBA" id="ARBA00004651"/>
    </source>
</evidence>
<dbReference type="EMBL" id="JAHLDV010000046">
    <property type="protein sequence ID" value="MBU3161077.1"/>
    <property type="molecule type" value="Genomic_DNA"/>
</dbReference>
<dbReference type="InterPro" id="IPR051461">
    <property type="entry name" value="UPF0750_membrane"/>
</dbReference>
<feature type="transmembrane region" description="Helical" evidence="6">
    <location>
        <begin position="110"/>
        <end position="129"/>
    </location>
</feature>
<evidence type="ECO:0000256" key="5">
    <source>
        <dbReference type="ARBA" id="ARBA00023136"/>
    </source>
</evidence>
<evidence type="ECO:0000256" key="6">
    <source>
        <dbReference type="SAM" id="Phobius"/>
    </source>
</evidence>
<dbReference type="Proteomes" id="UP000776252">
    <property type="component" value="Unassembled WGS sequence"/>
</dbReference>
<keyword evidence="2" id="KW-1003">Cell membrane</keyword>
<dbReference type="RefSeq" id="WP_216150736.1">
    <property type="nucleotide sequence ID" value="NZ_JAHLDV010000046.1"/>
</dbReference>
<dbReference type="Pfam" id="PF02588">
    <property type="entry name" value="YitT_membrane"/>
    <property type="match status" value="1"/>
</dbReference>
<name>A0ABS6BW72_9CLOT</name>
<reference evidence="8 9" key="1">
    <citation type="submission" date="2021-06" db="EMBL/GenBank/DDBJ databases">
        <title>Clostridia strains as spoilage organisms.</title>
        <authorList>
            <person name="Wambui J."/>
            <person name="Stephan R."/>
            <person name="Stevens M.J.A."/>
        </authorList>
    </citation>
    <scope>NUCLEOTIDE SEQUENCE [LARGE SCALE GENOMIC DNA]</scope>
    <source>
        <strain evidence="8 9">DSM 14204</strain>
    </source>
</reference>
<dbReference type="PANTHER" id="PTHR33545">
    <property type="entry name" value="UPF0750 MEMBRANE PROTEIN YITT-RELATED"/>
    <property type="match status" value="1"/>
</dbReference>
<dbReference type="PANTHER" id="PTHR33545:SF5">
    <property type="entry name" value="UPF0750 MEMBRANE PROTEIN YITT"/>
    <property type="match status" value="1"/>
</dbReference>
<dbReference type="InterPro" id="IPR003740">
    <property type="entry name" value="YitT"/>
</dbReference>
<sequence length="288" mass="30994">MINLKKQESFIIRVLVITLGSFLSSISVIGFLVPHHLLSGGITGVALILKYCINLPVGLGFFILNLPIFIIGIKTVDRDFVLFSLLGMIELSVFLIIAAPLAPYIQIPDIMLSSITGGILNGIGCGLCFRSRASQGGTDVIATVLKRITGVEIASLSMVINIFIIGAGVIFIAAGLELVLYTLISIYVATICTQKVIDGFNHKKLLWVITNKEPEVSHALLSKLGRGVTLINAEGAYTGEQRKIIYSFITLTQIAKAKKIVQDIDSSAFITISNISEINGEGFKKAAL</sequence>
<keyword evidence="3 6" id="KW-0812">Transmembrane</keyword>
<feature type="transmembrane region" description="Helical" evidence="6">
    <location>
        <begin position="150"/>
        <end position="172"/>
    </location>
</feature>
<accession>A0ABS6BW72</accession>
<gene>
    <name evidence="8" type="ORF">KPL37_15235</name>
</gene>
<comment type="caution">
    <text evidence="8">The sequence shown here is derived from an EMBL/GenBank/DDBJ whole genome shotgun (WGS) entry which is preliminary data.</text>
</comment>
<feature type="transmembrane region" description="Helical" evidence="6">
    <location>
        <begin position="53"/>
        <end position="73"/>
    </location>
</feature>
<dbReference type="Pfam" id="PF10035">
    <property type="entry name" value="DUF2179"/>
    <property type="match status" value="1"/>
</dbReference>
<evidence type="ECO:0000256" key="4">
    <source>
        <dbReference type="ARBA" id="ARBA00022989"/>
    </source>
</evidence>
<keyword evidence="4 6" id="KW-1133">Transmembrane helix</keyword>
<evidence type="ECO:0000313" key="8">
    <source>
        <dbReference type="EMBL" id="MBU3161077.1"/>
    </source>
</evidence>
<dbReference type="PIRSF" id="PIRSF006483">
    <property type="entry name" value="Membrane_protein_YitT"/>
    <property type="match status" value="1"/>
</dbReference>